<keyword evidence="1" id="KW-0472">Membrane</keyword>
<dbReference type="Proteomes" id="UP001150062">
    <property type="component" value="Unassembled WGS sequence"/>
</dbReference>
<feature type="transmembrane region" description="Helical" evidence="1">
    <location>
        <begin position="217"/>
        <end position="236"/>
    </location>
</feature>
<keyword evidence="1" id="KW-0812">Transmembrane</keyword>
<dbReference type="Pfam" id="PF12937">
    <property type="entry name" value="F-box-like"/>
    <property type="match status" value="1"/>
</dbReference>
<proteinExistence type="predicted"/>
<sequence length="489" mass="57331">MTSSSFIQFDYLKFRSLLNFNLNRKNELPQIDSSSSSPYEFSFDSNNYFQEASTNYFSLLPDEILFQIFSNLDKPVYLGLCSCVNRQFNRVADDWILWKKFLQQNCKLLDFEEIQVNYFRPTQLVGRMGLVEYFSEEPKQQPLLLQKQQKIKEQQEHSTSSTKIKKLAKKIRKNPKKLFVEQIEKVMNAKSESFSQREYFKKKETAKRIQNIVNSPLSIFIVYSIIFPFTILSLGLKLDKIMFANLPWLILLTPFFLALLYSIFAISIPLLFSISKQIFLKAFVECLSLFFLFILSLALKADQILITKYSYSTIPLILLLAVSIYSSLKYYKEKYGHLNNSNSLKQYIIMEGSRYFYSNLYLAISLISFLLYALKSDFNLKISWIIIFFPLFLGEFISLVGLFISFVSLFVCFPIFGGSVLVCLIAFFFGIPFTFTFFLTYLNVSKLKLLSWRFILLPALIPSFLFFIFLGCVLYRRIKKKKYNNFVNI</sequence>
<evidence type="ECO:0000313" key="3">
    <source>
        <dbReference type="EMBL" id="KAJ3434657.1"/>
    </source>
</evidence>
<feature type="transmembrane region" description="Helical" evidence="1">
    <location>
        <begin position="420"/>
        <end position="442"/>
    </location>
</feature>
<evidence type="ECO:0000256" key="1">
    <source>
        <dbReference type="SAM" id="Phobius"/>
    </source>
</evidence>
<accession>A0AAV7Z377</accession>
<dbReference type="PROSITE" id="PS50181">
    <property type="entry name" value="FBOX"/>
    <property type="match status" value="1"/>
</dbReference>
<protein>
    <submittedName>
        <fullName evidence="3">F-box only protein</fullName>
    </submittedName>
</protein>
<feature type="transmembrane region" description="Helical" evidence="1">
    <location>
        <begin position="386"/>
        <end position="413"/>
    </location>
</feature>
<keyword evidence="6" id="KW-1185">Reference proteome</keyword>
<name>A0AAV7Z377_9EUKA</name>
<feature type="transmembrane region" description="Helical" evidence="1">
    <location>
        <begin position="278"/>
        <end position="297"/>
    </location>
</feature>
<gene>
    <name evidence="3" type="ORF">M0812_01776</name>
    <name evidence="4" type="ORF">M0813_00449</name>
</gene>
<organism evidence="3 5">
    <name type="scientific">Anaeramoeba flamelloides</name>
    <dbReference type="NCBI Taxonomy" id="1746091"/>
    <lineage>
        <taxon>Eukaryota</taxon>
        <taxon>Metamonada</taxon>
        <taxon>Anaeramoebidae</taxon>
        <taxon>Anaeramoeba</taxon>
    </lineage>
</organism>
<reference evidence="4" key="1">
    <citation type="submission" date="2022-08" db="EMBL/GenBank/DDBJ databases">
        <title>Novel sulfate-reducing endosymbionts in the free-living metamonad Anaeramoeba.</title>
        <authorList>
            <person name="Jerlstrom-Hultqvist J."/>
            <person name="Cepicka I."/>
            <person name="Gallot-Lavallee L."/>
            <person name="Salas-Leiva D."/>
            <person name="Curtis B.A."/>
            <person name="Zahonova K."/>
            <person name="Pipaliya S."/>
            <person name="Dacks J."/>
            <person name="Roger A.J."/>
        </authorList>
    </citation>
    <scope>NUCLEOTIDE SEQUENCE</scope>
    <source>
        <strain evidence="4">Schooner1</strain>
    </source>
</reference>
<evidence type="ECO:0000313" key="6">
    <source>
        <dbReference type="Proteomes" id="UP001150062"/>
    </source>
</evidence>
<dbReference type="EMBL" id="JAOAOG010000191">
    <property type="protein sequence ID" value="KAJ6241745.1"/>
    <property type="molecule type" value="Genomic_DNA"/>
</dbReference>
<feature type="transmembrane region" description="Helical" evidence="1">
    <location>
        <begin position="248"/>
        <end position="271"/>
    </location>
</feature>
<dbReference type="InterPro" id="IPR001810">
    <property type="entry name" value="F-box_dom"/>
</dbReference>
<dbReference type="SMART" id="SM00256">
    <property type="entry name" value="FBOX"/>
    <property type="match status" value="1"/>
</dbReference>
<feature type="domain" description="F-box" evidence="2">
    <location>
        <begin position="54"/>
        <end position="101"/>
    </location>
</feature>
<evidence type="ECO:0000259" key="2">
    <source>
        <dbReference type="PROSITE" id="PS50181"/>
    </source>
</evidence>
<dbReference type="AlphaFoldDB" id="A0AAV7Z377"/>
<dbReference type="Proteomes" id="UP001146793">
    <property type="component" value="Unassembled WGS sequence"/>
</dbReference>
<comment type="caution">
    <text evidence="3">The sequence shown here is derived from an EMBL/GenBank/DDBJ whole genome shotgun (WGS) entry which is preliminary data.</text>
</comment>
<keyword evidence="1" id="KW-1133">Transmembrane helix</keyword>
<dbReference type="Gene3D" id="1.20.1280.50">
    <property type="match status" value="1"/>
</dbReference>
<evidence type="ECO:0000313" key="5">
    <source>
        <dbReference type="Proteomes" id="UP001146793"/>
    </source>
</evidence>
<dbReference type="EMBL" id="JANTQA010000042">
    <property type="protein sequence ID" value="KAJ3434657.1"/>
    <property type="molecule type" value="Genomic_DNA"/>
</dbReference>
<feature type="transmembrane region" description="Helical" evidence="1">
    <location>
        <begin position="355"/>
        <end position="374"/>
    </location>
</feature>
<reference evidence="3" key="2">
    <citation type="submission" date="2022-08" db="EMBL/GenBank/DDBJ databases">
        <title>Novel sulphate-reducing endosymbionts in the free-living metamonad Anaeramoeba.</title>
        <authorList>
            <person name="Jerlstrom-Hultqvist J."/>
            <person name="Cepicka I."/>
            <person name="Gallot-Lavallee L."/>
            <person name="Salas-Leiva D."/>
            <person name="Curtis B.A."/>
            <person name="Zahonova K."/>
            <person name="Pipaliya S."/>
            <person name="Dacks J."/>
            <person name="Roger A.J."/>
        </authorList>
    </citation>
    <scope>NUCLEOTIDE SEQUENCE</scope>
    <source>
        <strain evidence="3">Busselton2</strain>
    </source>
</reference>
<feature type="transmembrane region" description="Helical" evidence="1">
    <location>
        <begin position="309"/>
        <end position="328"/>
    </location>
</feature>
<feature type="transmembrane region" description="Helical" evidence="1">
    <location>
        <begin position="454"/>
        <end position="475"/>
    </location>
</feature>
<dbReference type="SUPFAM" id="SSF81383">
    <property type="entry name" value="F-box domain"/>
    <property type="match status" value="1"/>
</dbReference>
<evidence type="ECO:0000313" key="4">
    <source>
        <dbReference type="EMBL" id="KAJ6241745.1"/>
    </source>
</evidence>
<dbReference type="InterPro" id="IPR036047">
    <property type="entry name" value="F-box-like_dom_sf"/>
</dbReference>